<proteinExistence type="inferred from homology"/>
<dbReference type="RefSeq" id="WP_103202107.1">
    <property type="nucleotide sequence ID" value="NZ_CVTD020000010.1"/>
</dbReference>
<dbReference type="InterPro" id="IPR004843">
    <property type="entry name" value="Calcineurin-like_PHP"/>
</dbReference>
<dbReference type="SUPFAM" id="SSF56300">
    <property type="entry name" value="Metallo-dependent phosphatases"/>
    <property type="match status" value="1"/>
</dbReference>
<gene>
    <name evidence="4" type="ORF">HHT355_0776</name>
</gene>
<dbReference type="Gene3D" id="3.60.21.10">
    <property type="match status" value="1"/>
</dbReference>
<dbReference type="SMART" id="SM00257">
    <property type="entry name" value="LysM"/>
    <property type="match status" value="1"/>
</dbReference>
<dbReference type="Pfam" id="PF00149">
    <property type="entry name" value="Metallophos"/>
    <property type="match status" value="1"/>
</dbReference>
<dbReference type="EMBL" id="CVTD020000010">
    <property type="protein sequence ID" value="CRZ33979.1"/>
    <property type="molecule type" value="Genomic_DNA"/>
</dbReference>
<dbReference type="Pfam" id="PF01476">
    <property type="entry name" value="LysM"/>
    <property type="match status" value="1"/>
</dbReference>
<comment type="similarity">
    <text evidence="2">Belongs to the 5'-nucleotidase family.</text>
</comment>
<dbReference type="PROSITE" id="PS51782">
    <property type="entry name" value="LYSM"/>
    <property type="match status" value="1"/>
</dbReference>
<accession>A0A0H5SEX5</accession>
<dbReference type="InterPro" id="IPR018392">
    <property type="entry name" value="LysM"/>
</dbReference>
<dbReference type="Gene3D" id="3.90.780.10">
    <property type="entry name" value="5'-Nucleotidase, C-terminal domain"/>
    <property type="match status" value="1"/>
</dbReference>
<dbReference type="CDD" id="cd00118">
    <property type="entry name" value="LysM"/>
    <property type="match status" value="1"/>
</dbReference>
<dbReference type="OrthoDB" id="7820733at2"/>
<dbReference type="GO" id="GO:0009166">
    <property type="term" value="P:nucleotide catabolic process"/>
    <property type="evidence" value="ECO:0007669"/>
    <property type="project" value="InterPro"/>
</dbReference>
<dbReference type="Pfam" id="PF02872">
    <property type="entry name" value="5_nucleotid_C"/>
    <property type="match status" value="1"/>
</dbReference>
<dbReference type="InterPro" id="IPR036907">
    <property type="entry name" value="5'-Nucleotdase_C_sf"/>
</dbReference>
<evidence type="ECO:0000313" key="5">
    <source>
        <dbReference type="Proteomes" id="UP000236497"/>
    </source>
</evidence>
<dbReference type="SUPFAM" id="SSF55816">
    <property type="entry name" value="5'-nucleotidase (syn. UDP-sugar hydrolase), C-terminal domain"/>
    <property type="match status" value="1"/>
</dbReference>
<dbReference type="GO" id="GO:0016787">
    <property type="term" value="F:hydrolase activity"/>
    <property type="evidence" value="ECO:0007669"/>
    <property type="project" value="UniProtKB-KW"/>
</dbReference>
<keyword evidence="1" id="KW-0732">Signal</keyword>
<keyword evidence="2" id="KW-0378">Hydrolase</keyword>
<evidence type="ECO:0000259" key="3">
    <source>
        <dbReference type="PROSITE" id="PS51782"/>
    </source>
</evidence>
<protein>
    <recommendedName>
        <fullName evidence="3">LysM domain-containing protein</fullName>
    </recommendedName>
</protein>
<dbReference type="PANTHER" id="PTHR11575">
    <property type="entry name" value="5'-NUCLEOTIDASE-RELATED"/>
    <property type="match status" value="1"/>
</dbReference>
<dbReference type="Gene3D" id="3.10.350.10">
    <property type="entry name" value="LysM domain"/>
    <property type="match status" value="1"/>
</dbReference>
<dbReference type="PRINTS" id="PR01607">
    <property type="entry name" value="APYRASEFAMLY"/>
</dbReference>
<evidence type="ECO:0000256" key="1">
    <source>
        <dbReference type="ARBA" id="ARBA00022729"/>
    </source>
</evidence>
<keyword evidence="5" id="KW-1185">Reference proteome</keyword>
<evidence type="ECO:0000313" key="4">
    <source>
        <dbReference type="EMBL" id="CRZ33979.1"/>
    </source>
</evidence>
<dbReference type="InterPro" id="IPR006179">
    <property type="entry name" value="5_nucleotidase/apyrase"/>
</dbReference>
<dbReference type="SUPFAM" id="SSF54106">
    <property type="entry name" value="LysM domain"/>
    <property type="match status" value="1"/>
</dbReference>
<dbReference type="InterPro" id="IPR008334">
    <property type="entry name" value="5'-Nucleotdase_C"/>
</dbReference>
<keyword evidence="2" id="KW-0547">Nucleotide-binding</keyword>
<dbReference type="PANTHER" id="PTHR11575:SF24">
    <property type="entry name" value="5'-NUCLEOTIDASE"/>
    <property type="match status" value="1"/>
</dbReference>
<reference evidence="4 5" key="1">
    <citation type="submission" date="2015-06" db="EMBL/GenBank/DDBJ databases">
        <authorList>
            <person name="Wibberg Daniel"/>
        </authorList>
    </citation>
    <scope>NUCLEOTIDE SEQUENCE [LARGE SCALE GENOMIC DNA]</scope>
    <source>
        <strain evidence="4 5">T3/55T</strain>
    </source>
</reference>
<dbReference type="AlphaFoldDB" id="A0A0H5SEX5"/>
<evidence type="ECO:0000256" key="2">
    <source>
        <dbReference type="RuleBase" id="RU362119"/>
    </source>
</evidence>
<dbReference type="GO" id="GO:0000166">
    <property type="term" value="F:nucleotide binding"/>
    <property type="evidence" value="ECO:0007669"/>
    <property type="project" value="UniProtKB-KW"/>
</dbReference>
<dbReference type="Proteomes" id="UP000236497">
    <property type="component" value="Unassembled WGS sequence"/>
</dbReference>
<sequence length="642" mass="69276">MKNLYERLKGKLSKIFALVLALLLVLGLRGTIVLAEEVTEDLSGKLVILHTNDTHGGDVAEEGVSIGTAGVAQLVKDFEARGAEVLLVSAGDAIQGDPLVNLNMGLNAIMFMNEAGYDLMVPGNHEFDFGFDNLKELEQKAKFPIISANILDKETGEPVFKENMIIETKAGKIGIFGLTTPETYTKANPKNVASLKFLADEELYECARQQVKKLTEAGADYIICVAHLGIDVESEPNRSTDVIKNVDGIDVVIDGHSHSVIEGDKYGNTVLVSAGTKLSHVGAVTINKDGITAKLITASEYSSVDSSVYKSIVIEAARINEMLSDKFATTEVFLDGNREPGVRTKETNLGDFAADAILWAANNAVGGGVDLAITNGGGIRASIEIGDVTMKDMKTVFPFGNTVAIVKVTGAQLLELLEASTCSTPVAIGAFPQVSGIEFTIDTTVPYVNGKQYPDSTYFAPANPGARIKNVKVNGKDLDLDKTYTLATNDFLAAGGDTYYLLKNLSSYNTGVALEDALINYTSEVLNGVISKEMYGAPKGRITILTESVADEPKAEEKEEVIEEELKEEGAEKPETVDKAEAAKEVKEKYIYYTVVKGDCLWKIARKHLGSGARYTEIYELNKDIIKSPDRIYIGQVIKIPA</sequence>
<dbReference type="InterPro" id="IPR036779">
    <property type="entry name" value="LysM_dom_sf"/>
</dbReference>
<name>A0A0H5SEX5_HERHM</name>
<feature type="domain" description="LysM" evidence="3">
    <location>
        <begin position="591"/>
        <end position="640"/>
    </location>
</feature>
<organism evidence="4 5">
    <name type="scientific">Herbinix hemicellulosilytica</name>
    <dbReference type="NCBI Taxonomy" id="1564487"/>
    <lineage>
        <taxon>Bacteria</taxon>
        <taxon>Bacillati</taxon>
        <taxon>Bacillota</taxon>
        <taxon>Clostridia</taxon>
        <taxon>Lachnospirales</taxon>
        <taxon>Lachnospiraceae</taxon>
        <taxon>Herbinix</taxon>
    </lineage>
</organism>
<dbReference type="InterPro" id="IPR029052">
    <property type="entry name" value="Metallo-depent_PP-like"/>
</dbReference>